<accession>A0A134B5X3</accession>
<dbReference type="Proteomes" id="UP000070224">
    <property type="component" value="Unassembled WGS sequence"/>
</dbReference>
<dbReference type="AlphaFoldDB" id="A0A134B5X3"/>
<sequence>MIRPGTWIKLFPVIWQAFLSSDGPFSCAGEGSFLWREAHTLRRCRPHKTGSEERAVVESLRRAFGHGDVTLGGLLIYYRIFVEYERVYHH</sequence>
<evidence type="ECO:0000313" key="2">
    <source>
        <dbReference type="Proteomes" id="UP000070224"/>
    </source>
</evidence>
<comment type="caution">
    <text evidence="1">The sequence shown here is derived from an EMBL/GenBank/DDBJ whole genome shotgun (WGS) entry which is preliminary data.</text>
</comment>
<dbReference type="PATRIC" id="fig|322095.3.peg.1382"/>
<dbReference type="STRING" id="322095.HMPREF3185_01401"/>
<evidence type="ECO:0000313" key="1">
    <source>
        <dbReference type="EMBL" id="KXB75345.1"/>
    </source>
</evidence>
<reference evidence="2" key="1">
    <citation type="submission" date="2016-01" db="EMBL/GenBank/DDBJ databases">
        <authorList>
            <person name="Mitreva M."/>
            <person name="Pepin K.H."/>
            <person name="Mihindukulasuriya K.A."/>
            <person name="Fulton R."/>
            <person name="Fronick C."/>
            <person name="O'Laughlin M."/>
            <person name="Miner T."/>
            <person name="Herter B."/>
            <person name="Rosa B.A."/>
            <person name="Cordes M."/>
            <person name="Tomlinson C."/>
            <person name="Wollam A."/>
            <person name="Palsikar V.B."/>
            <person name="Mardis E.R."/>
            <person name="Wilson R.K."/>
        </authorList>
    </citation>
    <scope>NUCLEOTIDE SEQUENCE [LARGE SCALE GENOMIC DNA]</scope>
    <source>
        <strain evidence="2">KA00683</strain>
    </source>
</reference>
<gene>
    <name evidence="1" type="ORF">HMPREF3185_01401</name>
</gene>
<dbReference type="EMBL" id="LSDK01000093">
    <property type="protein sequence ID" value="KXB75345.1"/>
    <property type="molecule type" value="Genomic_DNA"/>
</dbReference>
<protein>
    <submittedName>
        <fullName evidence="1">Uncharacterized protein</fullName>
    </submittedName>
</protein>
<organism evidence="1 2">
    <name type="scientific">Porphyromonas somerae</name>
    <dbReference type="NCBI Taxonomy" id="322095"/>
    <lineage>
        <taxon>Bacteria</taxon>
        <taxon>Pseudomonadati</taxon>
        <taxon>Bacteroidota</taxon>
        <taxon>Bacteroidia</taxon>
        <taxon>Bacteroidales</taxon>
        <taxon>Porphyromonadaceae</taxon>
        <taxon>Porphyromonas</taxon>
    </lineage>
</organism>
<keyword evidence="2" id="KW-1185">Reference proteome</keyword>
<proteinExistence type="predicted"/>
<name>A0A134B5X3_9PORP</name>